<organism evidence="1 2">
    <name type="scientific">Paractinoplanes rhizophilus</name>
    <dbReference type="NCBI Taxonomy" id="1416877"/>
    <lineage>
        <taxon>Bacteria</taxon>
        <taxon>Bacillati</taxon>
        <taxon>Actinomycetota</taxon>
        <taxon>Actinomycetes</taxon>
        <taxon>Micromonosporales</taxon>
        <taxon>Micromonosporaceae</taxon>
        <taxon>Paractinoplanes</taxon>
    </lineage>
</organism>
<proteinExistence type="predicted"/>
<accession>A0ABW2I3M2</accession>
<gene>
    <name evidence="1" type="ORF">ACFQS1_36275</name>
</gene>
<evidence type="ECO:0000313" key="1">
    <source>
        <dbReference type="EMBL" id="MFC7279450.1"/>
    </source>
</evidence>
<dbReference type="EMBL" id="JBHTBJ010000051">
    <property type="protein sequence ID" value="MFC7279450.1"/>
    <property type="molecule type" value="Genomic_DNA"/>
</dbReference>
<name>A0ABW2I3M2_9ACTN</name>
<evidence type="ECO:0000313" key="2">
    <source>
        <dbReference type="Proteomes" id="UP001596548"/>
    </source>
</evidence>
<keyword evidence="2" id="KW-1185">Reference proteome</keyword>
<sequence length="75" mass="7974">MELLKYQRRLVADTAARDAAARAVEQDKDGIKRAKRSAAVARAGDQDDAVVRTGRAARLALQARGTKGGLVDVAL</sequence>
<protein>
    <submittedName>
        <fullName evidence="1">Uncharacterized protein</fullName>
    </submittedName>
</protein>
<reference evidence="2" key="1">
    <citation type="journal article" date="2019" name="Int. J. Syst. Evol. Microbiol.">
        <title>The Global Catalogue of Microorganisms (GCM) 10K type strain sequencing project: providing services to taxonomists for standard genome sequencing and annotation.</title>
        <authorList>
            <consortium name="The Broad Institute Genomics Platform"/>
            <consortium name="The Broad Institute Genome Sequencing Center for Infectious Disease"/>
            <person name="Wu L."/>
            <person name="Ma J."/>
        </authorList>
    </citation>
    <scope>NUCLEOTIDE SEQUENCE [LARGE SCALE GENOMIC DNA]</scope>
    <source>
        <strain evidence="2">XZYJT-10</strain>
    </source>
</reference>
<dbReference type="Proteomes" id="UP001596548">
    <property type="component" value="Unassembled WGS sequence"/>
</dbReference>
<dbReference type="RefSeq" id="WP_378976791.1">
    <property type="nucleotide sequence ID" value="NZ_JBHTBJ010000051.1"/>
</dbReference>
<comment type="caution">
    <text evidence="1">The sequence shown here is derived from an EMBL/GenBank/DDBJ whole genome shotgun (WGS) entry which is preliminary data.</text>
</comment>